<organism evidence="2 3">
    <name type="scientific">Aspergillus lucknowensis</name>
    <dbReference type="NCBI Taxonomy" id="176173"/>
    <lineage>
        <taxon>Eukaryota</taxon>
        <taxon>Fungi</taxon>
        <taxon>Dikarya</taxon>
        <taxon>Ascomycota</taxon>
        <taxon>Pezizomycotina</taxon>
        <taxon>Eurotiomycetes</taxon>
        <taxon>Eurotiomycetidae</taxon>
        <taxon>Eurotiales</taxon>
        <taxon>Aspergillaceae</taxon>
        <taxon>Aspergillus</taxon>
        <taxon>Aspergillus subgen. Nidulantes</taxon>
    </lineage>
</organism>
<dbReference type="EMBL" id="JBFXLQ010000011">
    <property type="protein sequence ID" value="KAL2869088.1"/>
    <property type="molecule type" value="Genomic_DNA"/>
</dbReference>
<sequence>MQHHLLIATFLALFALMALGIPAPTGSSISNEAVSGVSPVVLAHSDGSDIVLNGTVEEAYAQQIEANPNNDEDRKNEPGEAGTLPGNFGLEAYTLRCSQYYAVEPGPVKEGIKYLRKVGGKPHLGRGPRKCGRVSCSWDTGIFWCNDDTKPRSLPSFNNIADGAQVILSRCCPDLSCGVFSGELNHPDKWRAVVQRAHC</sequence>
<reference evidence="2 3" key="1">
    <citation type="submission" date="2024-07" db="EMBL/GenBank/DDBJ databases">
        <title>Section-level genome sequencing and comparative genomics of Aspergillus sections Usti and Cavernicolus.</title>
        <authorList>
            <consortium name="Lawrence Berkeley National Laboratory"/>
            <person name="Nybo J.L."/>
            <person name="Vesth T.C."/>
            <person name="Theobald S."/>
            <person name="Frisvad J.C."/>
            <person name="Larsen T.O."/>
            <person name="Kjaerboelling I."/>
            <person name="Rothschild-Mancinelli K."/>
            <person name="Lyhne E.K."/>
            <person name="Kogle M.E."/>
            <person name="Barry K."/>
            <person name="Clum A."/>
            <person name="Na H."/>
            <person name="Ledsgaard L."/>
            <person name="Lin J."/>
            <person name="Lipzen A."/>
            <person name="Kuo A."/>
            <person name="Riley R."/>
            <person name="Mondo S."/>
            <person name="Labutti K."/>
            <person name="Haridas S."/>
            <person name="Pangalinan J."/>
            <person name="Salamov A.A."/>
            <person name="Simmons B.A."/>
            <person name="Magnuson J.K."/>
            <person name="Chen J."/>
            <person name="Drula E."/>
            <person name="Henrissat B."/>
            <person name="Wiebenga A."/>
            <person name="Lubbers R.J."/>
            <person name="Gomes A.C."/>
            <person name="Macurrencykelacurrency M.R."/>
            <person name="Stajich J."/>
            <person name="Grigoriev I.V."/>
            <person name="Mortensen U.H."/>
            <person name="De Vries R.P."/>
            <person name="Baker S.E."/>
            <person name="Andersen M.R."/>
        </authorList>
    </citation>
    <scope>NUCLEOTIDE SEQUENCE [LARGE SCALE GENOMIC DNA]</scope>
    <source>
        <strain evidence="2 3">CBS 449.75</strain>
    </source>
</reference>
<comment type="caution">
    <text evidence="2">The sequence shown here is derived from an EMBL/GenBank/DDBJ whole genome shotgun (WGS) entry which is preliminary data.</text>
</comment>
<accession>A0ABR4LX24</accession>
<dbReference type="Proteomes" id="UP001610432">
    <property type="component" value="Unassembled WGS sequence"/>
</dbReference>
<protein>
    <recommendedName>
        <fullName evidence="4">Secreted protein</fullName>
    </recommendedName>
</protein>
<feature type="signal peptide" evidence="1">
    <location>
        <begin position="1"/>
        <end position="20"/>
    </location>
</feature>
<dbReference type="GeneID" id="98143753"/>
<evidence type="ECO:0008006" key="4">
    <source>
        <dbReference type="Google" id="ProtNLM"/>
    </source>
</evidence>
<keyword evidence="1" id="KW-0732">Signal</keyword>
<dbReference type="PANTHER" id="PTHR35605">
    <property type="entry name" value="ECP2 EFFECTOR PROTEIN DOMAIN-CONTAINING PROTEIN-RELATED"/>
    <property type="match status" value="1"/>
</dbReference>
<name>A0ABR4LX24_9EURO</name>
<dbReference type="RefSeq" id="XP_070888067.1">
    <property type="nucleotide sequence ID" value="XM_071028681.1"/>
</dbReference>
<dbReference type="PANTHER" id="PTHR35605:SF1">
    <property type="entry name" value="ECP2 EFFECTOR PROTEIN DOMAIN-CONTAINING PROTEIN-RELATED"/>
    <property type="match status" value="1"/>
</dbReference>
<evidence type="ECO:0000256" key="1">
    <source>
        <dbReference type="SAM" id="SignalP"/>
    </source>
</evidence>
<keyword evidence="3" id="KW-1185">Reference proteome</keyword>
<proteinExistence type="predicted"/>
<gene>
    <name evidence="2" type="ORF">BJX67DRAFT_348770</name>
</gene>
<evidence type="ECO:0000313" key="2">
    <source>
        <dbReference type="EMBL" id="KAL2869088.1"/>
    </source>
</evidence>
<evidence type="ECO:0000313" key="3">
    <source>
        <dbReference type="Proteomes" id="UP001610432"/>
    </source>
</evidence>
<feature type="chain" id="PRO_5045871784" description="Secreted protein" evidence="1">
    <location>
        <begin position="21"/>
        <end position="199"/>
    </location>
</feature>